<dbReference type="InterPro" id="IPR026634">
    <property type="entry name" value="TPST-like"/>
</dbReference>
<dbReference type="OrthoDB" id="6020239at2759"/>
<dbReference type="Gene3D" id="3.40.50.300">
    <property type="entry name" value="P-loop containing nucleotide triphosphate hydrolases"/>
    <property type="match status" value="1"/>
</dbReference>
<evidence type="ECO:0000256" key="5">
    <source>
        <dbReference type="RuleBase" id="RU365018"/>
    </source>
</evidence>
<reference evidence="7" key="1">
    <citation type="submission" date="2023-01" db="EMBL/GenBank/DDBJ databases">
        <title>Genome assembly of the deep-sea coral Lophelia pertusa.</title>
        <authorList>
            <person name="Herrera S."/>
            <person name="Cordes E."/>
        </authorList>
    </citation>
    <scope>NUCLEOTIDE SEQUENCE</scope>
    <source>
        <strain evidence="7">USNM1676648</strain>
        <tissue evidence="7">Polyp</tissue>
    </source>
</reference>
<dbReference type="PANTHER" id="PTHR12788:SF8">
    <property type="entry name" value="PROTEIN-TYROSINE SULFOTRANSFERASE"/>
    <property type="match status" value="1"/>
</dbReference>
<keyword evidence="8" id="KW-1185">Reference proteome</keyword>
<name>A0A9W9ZHP4_9CNID</name>
<keyword evidence="6" id="KW-0472">Membrane</keyword>
<dbReference type="EC" id="2.8.2.20" evidence="2 5"/>
<evidence type="ECO:0000256" key="2">
    <source>
        <dbReference type="ARBA" id="ARBA00013262"/>
    </source>
</evidence>
<dbReference type="Pfam" id="PF13469">
    <property type="entry name" value="Sulfotransfer_3"/>
    <property type="match status" value="1"/>
</dbReference>
<protein>
    <recommendedName>
        <fullName evidence="2 5">Protein-tyrosine sulfotransferase</fullName>
        <ecNumber evidence="2 5">2.8.2.20</ecNumber>
    </recommendedName>
</protein>
<dbReference type="InterPro" id="IPR027417">
    <property type="entry name" value="P-loop_NTPase"/>
</dbReference>
<evidence type="ECO:0000313" key="7">
    <source>
        <dbReference type="EMBL" id="KAJ7380723.1"/>
    </source>
</evidence>
<evidence type="ECO:0000256" key="6">
    <source>
        <dbReference type="SAM" id="Phobius"/>
    </source>
</evidence>
<gene>
    <name evidence="7" type="ORF">OS493_007096</name>
</gene>
<feature type="transmembrane region" description="Helical" evidence="6">
    <location>
        <begin position="10"/>
        <end position="28"/>
    </location>
</feature>
<dbReference type="GO" id="GO:0008476">
    <property type="term" value="F:protein-tyrosine sulfotransferase activity"/>
    <property type="evidence" value="ECO:0007669"/>
    <property type="project" value="UniProtKB-EC"/>
</dbReference>
<keyword evidence="6" id="KW-0812">Transmembrane</keyword>
<evidence type="ECO:0000256" key="4">
    <source>
        <dbReference type="ARBA" id="ARBA00048460"/>
    </source>
</evidence>
<proteinExistence type="inferred from homology"/>
<comment type="function">
    <text evidence="5">Catalyzes the O-sulfation of tyrosine residues within acidic motifs of polypeptides, using 3'-phosphoadenylyl sulfate (PAPS) as cosubstrate.</text>
</comment>
<accession>A0A9W9ZHP4</accession>
<evidence type="ECO:0000256" key="1">
    <source>
        <dbReference type="ARBA" id="ARBA00009988"/>
    </source>
</evidence>
<dbReference type="SUPFAM" id="SSF52540">
    <property type="entry name" value="P-loop containing nucleoside triphosphate hydrolases"/>
    <property type="match status" value="1"/>
</dbReference>
<sequence length="358" mass="41401">MKFRLKSSKCLVICFGITTLLLLIWYFWNGPAVNENWNTSFLKESSLNHSLSISQYSHCIPGSLPDSLTKLYALYDDVETFVMFIGYPRSSHSLVGSILDAHPEIIIPHEYHIIEKWSIYRDIALKSSGMRKYLLFYNLHSLSTWQATFGNRARKPVFLEDGIYSYNVPGAWQGTFNGKLKVIGDKKGGGTTMELTEKPEKFVILNELNEILGIPLKFLHVIRNPFDVISTWVLRLLNARLRVNDGKTKINSSWAVDNAIKSFFELIETNERIRQLYGHAVLDVLSHELILKPRETMKTICTFIGVTCNEDYLYQAENIMFGKPSHTRRTVSWTEEQKQRVLNEMKKYSFLQSFSFEK</sequence>
<comment type="similarity">
    <text evidence="1 5">Belongs to the protein sulfotransferase family.</text>
</comment>
<dbReference type="GO" id="GO:0005794">
    <property type="term" value="C:Golgi apparatus"/>
    <property type="evidence" value="ECO:0007669"/>
    <property type="project" value="TreeGrafter"/>
</dbReference>
<keyword evidence="3 5" id="KW-0808">Transferase</keyword>
<dbReference type="AlphaFoldDB" id="A0A9W9ZHP4"/>
<dbReference type="PANTHER" id="PTHR12788">
    <property type="entry name" value="PROTEIN-TYROSINE SULFOTRANSFERASE 2"/>
    <property type="match status" value="1"/>
</dbReference>
<comment type="catalytic activity">
    <reaction evidence="4 5">
        <text>L-tyrosyl-[protein] + 3'-phosphoadenylyl sulfate = O-sulfo-L-tyrosine-[protein] + adenosine 3',5'-bisphosphate + H(+)</text>
        <dbReference type="Rhea" id="RHEA:16801"/>
        <dbReference type="Rhea" id="RHEA-COMP:10136"/>
        <dbReference type="Rhea" id="RHEA-COMP:11688"/>
        <dbReference type="ChEBI" id="CHEBI:15378"/>
        <dbReference type="ChEBI" id="CHEBI:46858"/>
        <dbReference type="ChEBI" id="CHEBI:58339"/>
        <dbReference type="ChEBI" id="CHEBI:58343"/>
        <dbReference type="ChEBI" id="CHEBI:65286"/>
        <dbReference type="EC" id="2.8.2.20"/>
    </reaction>
</comment>
<keyword evidence="6" id="KW-1133">Transmembrane helix</keyword>
<dbReference type="Proteomes" id="UP001163046">
    <property type="component" value="Unassembled WGS sequence"/>
</dbReference>
<dbReference type="EMBL" id="MU826352">
    <property type="protein sequence ID" value="KAJ7380723.1"/>
    <property type="molecule type" value="Genomic_DNA"/>
</dbReference>
<evidence type="ECO:0000256" key="3">
    <source>
        <dbReference type="ARBA" id="ARBA00022679"/>
    </source>
</evidence>
<evidence type="ECO:0000313" key="8">
    <source>
        <dbReference type="Proteomes" id="UP001163046"/>
    </source>
</evidence>
<comment type="caution">
    <text evidence="7">The sequence shown here is derived from an EMBL/GenBank/DDBJ whole genome shotgun (WGS) entry which is preliminary data.</text>
</comment>
<organism evidence="7 8">
    <name type="scientific">Desmophyllum pertusum</name>
    <dbReference type="NCBI Taxonomy" id="174260"/>
    <lineage>
        <taxon>Eukaryota</taxon>
        <taxon>Metazoa</taxon>
        <taxon>Cnidaria</taxon>
        <taxon>Anthozoa</taxon>
        <taxon>Hexacorallia</taxon>
        <taxon>Scleractinia</taxon>
        <taxon>Caryophylliina</taxon>
        <taxon>Caryophylliidae</taxon>
        <taxon>Desmophyllum</taxon>
    </lineage>
</organism>